<sequence length="66" mass="7369">MLSLFYNKTVIARLTFSVILTQNGHIAFIGGLQGAPKNTDLMLFGAQPGLLWDFSQNGLFLKHFVR</sequence>
<evidence type="ECO:0000313" key="2">
    <source>
        <dbReference type="Proteomes" id="UP000250991"/>
    </source>
</evidence>
<reference evidence="1 2" key="1">
    <citation type="submission" date="2018-06" db="EMBL/GenBank/DDBJ databases">
        <authorList>
            <consortium name="Pathogen Informatics"/>
            <person name="Doyle S."/>
        </authorList>
    </citation>
    <scope>NUCLEOTIDE SEQUENCE [LARGE SCALE GENOMIC DNA]</scope>
    <source>
        <strain evidence="1 2">NCTC8009</strain>
    </source>
</reference>
<proteinExistence type="predicted"/>
<name>A0A2X3KK29_ECOLX</name>
<gene>
    <name evidence="1" type="primary">virK_2</name>
    <name evidence="1" type="ORF">NCTC8009_07782</name>
</gene>
<protein>
    <submittedName>
        <fullName evidence="1">Virulence protein</fullName>
    </submittedName>
</protein>
<organism evidence="1 2">
    <name type="scientific">Escherichia coli</name>
    <dbReference type="NCBI Taxonomy" id="562"/>
    <lineage>
        <taxon>Bacteria</taxon>
        <taxon>Pseudomonadati</taxon>
        <taxon>Pseudomonadota</taxon>
        <taxon>Gammaproteobacteria</taxon>
        <taxon>Enterobacterales</taxon>
        <taxon>Enterobacteriaceae</taxon>
        <taxon>Escherichia</taxon>
    </lineage>
</organism>
<evidence type="ECO:0000313" key="1">
    <source>
        <dbReference type="EMBL" id="SQD07164.1"/>
    </source>
</evidence>
<dbReference type="Proteomes" id="UP000250991">
    <property type="component" value="Unassembled WGS sequence"/>
</dbReference>
<dbReference type="AlphaFoldDB" id="A0A2X3KK29"/>
<accession>A0A2X3KK29</accession>
<dbReference type="EMBL" id="UARW01000010">
    <property type="protein sequence ID" value="SQD07164.1"/>
    <property type="molecule type" value="Genomic_DNA"/>
</dbReference>